<evidence type="ECO:0000313" key="3">
    <source>
        <dbReference type="WBParaSite" id="PSAMB.scaffold421size51898.g5697.t1"/>
    </source>
</evidence>
<protein>
    <submittedName>
        <fullName evidence="3">Poly(ADP-ribose) glycohydrolase</fullName>
    </submittedName>
</protein>
<dbReference type="WBParaSite" id="PSAMB.scaffold421size51898.g5697.t1">
    <property type="protein sequence ID" value="PSAMB.scaffold421size51898.g5697.t1"/>
    <property type="gene ID" value="PSAMB.scaffold421size51898.g5697"/>
</dbReference>
<dbReference type="PANTHER" id="PTHR12837:SF15">
    <property type="entry name" value="POLY(ADP-RIBOSE) GLYCOHYDROLASE"/>
    <property type="match status" value="1"/>
</dbReference>
<dbReference type="GO" id="GO:0005737">
    <property type="term" value="C:cytoplasm"/>
    <property type="evidence" value="ECO:0007669"/>
    <property type="project" value="TreeGrafter"/>
</dbReference>
<dbReference type="InterPro" id="IPR007724">
    <property type="entry name" value="Poly_GlycHdrlase"/>
</dbReference>
<evidence type="ECO:0000313" key="2">
    <source>
        <dbReference type="Proteomes" id="UP000887566"/>
    </source>
</evidence>
<keyword evidence="2" id="KW-1185">Reference proteome</keyword>
<feature type="domain" description="PARG catalytic Macro" evidence="1">
    <location>
        <begin position="7"/>
        <end position="106"/>
    </location>
</feature>
<dbReference type="PANTHER" id="PTHR12837">
    <property type="entry name" value="POLY ADP-RIBOSE GLYCOHYDROLASE"/>
    <property type="match status" value="1"/>
</dbReference>
<dbReference type="Pfam" id="PF05028">
    <property type="entry name" value="PARG_cat_C"/>
    <property type="match status" value="1"/>
</dbReference>
<dbReference type="Proteomes" id="UP000887566">
    <property type="component" value="Unplaced"/>
</dbReference>
<sequence>MFACDAKKLRDAWKRRETEIVGIDAVPFNRFAIQFTAHSILRELNKAFVGFYGDGQPPEHLSAIATGNWGCGAFGGDKELKSLLQLMAAAEANRDVAYFTFSDRVFMQELHRVYVELITAKCDVGRLFQLIGQYADEEVRSTAGDPNLSLFEFISQQLAEEVDGE</sequence>
<organism evidence="2 3">
    <name type="scientific">Plectus sambesii</name>
    <dbReference type="NCBI Taxonomy" id="2011161"/>
    <lineage>
        <taxon>Eukaryota</taxon>
        <taxon>Metazoa</taxon>
        <taxon>Ecdysozoa</taxon>
        <taxon>Nematoda</taxon>
        <taxon>Chromadorea</taxon>
        <taxon>Plectida</taxon>
        <taxon>Plectina</taxon>
        <taxon>Plectoidea</taxon>
        <taxon>Plectidae</taxon>
        <taxon>Plectus</taxon>
    </lineage>
</organism>
<reference evidence="3" key="1">
    <citation type="submission" date="2022-11" db="UniProtKB">
        <authorList>
            <consortium name="WormBaseParasite"/>
        </authorList>
    </citation>
    <scope>IDENTIFICATION</scope>
</reference>
<dbReference type="GO" id="GO:0005634">
    <property type="term" value="C:nucleus"/>
    <property type="evidence" value="ECO:0007669"/>
    <property type="project" value="TreeGrafter"/>
</dbReference>
<dbReference type="GO" id="GO:0004649">
    <property type="term" value="F:poly(ADP-ribose) glycohydrolase activity"/>
    <property type="evidence" value="ECO:0007669"/>
    <property type="project" value="InterPro"/>
</dbReference>
<accession>A0A914WIL6</accession>
<dbReference type="InterPro" id="IPR046372">
    <property type="entry name" value="PARG_cat_C"/>
</dbReference>
<proteinExistence type="predicted"/>
<dbReference type="GO" id="GO:0006282">
    <property type="term" value="P:regulation of DNA repair"/>
    <property type="evidence" value="ECO:0007669"/>
    <property type="project" value="InterPro"/>
</dbReference>
<dbReference type="AlphaFoldDB" id="A0A914WIL6"/>
<evidence type="ECO:0000259" key="1">
    <source>
        <dbReference type="Pfam" id="PF05028"/>
    </source>
</evidence>
<dbReference type="GO" id="GO:0009225">
    <property type="term" value="P:nucleotide-sugar metabolic process"/>
    <property type="evidence" value="ECO:0007669"/>
    <property type="project" value="TreeGrafter"/>
</dbReference>
<dbReference type="GO" id="GO:1990966">
    <property type="term" value="P:ATP generation from poly-ADP-D-ribose"/>
    <property type="evidence" value="ECO:0007669"/>
    <property type="project" value="TreeGrafter"/>
</dbReference>
<name>A0A914WIL6_9BILA</name>
<dbReference type="GO" id="GO:0005975">
    <property type="term" value="P:carbohydrate metabolic process"/>
    <property type="evidence" value="ECO:0007669"/>
    <property type="project" value="InterPro"/>
</dbReference>